<reference evidence="1" key="2">
    <citation type="journal article" date="2024" name="Plant">
        <title>Genomic evolution and insights into agronomic trait innovations of Sesamum species.</title>
        <authorList>
            <person name="Miao H."/>
            <person name="Wang L."/>
            <person name="Qu L."/>
            <person name="Liu H."/>
            <person name="Sun Y."/>
            <person name="Le M."/>
            <person name="Wang Q."/>
            <person name="Wei S."/>
            <person name="Zheng Y."/>
            <person name="Lin W."/>
            <person name="Duan Y."/>
            <person name="Cao H."/>
            <person name="Xiong S."/>
            <person name="Wang X."/>
            <person name="Wei L."/>
            <person name="Li C."/>
            <person name="Ma Q."/>
            <person name="Ju M."/>
            <person name="Zhao R."/>
            <person name="Li G."/>
            <person name="Mu C."/>
            <person name="Tian Q."/>
            <person name="Mei H."/>
            <person name="Zhang T."/>
            <person name="Gao T."/>
            <person name="Zhang H."/>
        </authorList>
    </citation>
    <scope>NUCLEOTIDE SEQUENCE</scope>
    <source>
        <strain evidence="1">G02</strain>
    </source>
</reference>
<sequence length="62" mass="6483">MTSSSNGGDNRYFEGNSSIPAAVGFAIPPSDQVQEALNAYDPAFNPATVPITINSLLGKQLQ</sequence>
<organism evidence="1">
    <name type="scientific">Sesamum radiatum</name>
    <name type="common">Black benniseed</name>
    <dbReference type="NCBI Taxonomy" id="300843"/>
    <lineage>
        <taxon>Eukaryota</taxon>
        <taxon>Viridiplantae</taxon>
        <taxon>Streptophyta</taxon>
        <taxon>Embryophyta</taxon>
        <taxon>Tracheophyta</taxon>
        <taxon>Spermatophyta</taxon>
        <taxon>Magnoliopsida</taxon>
        <taxon>eudicotyledons</taxon>
        <taxon>Gunneridae</taxon>
        <taxon>Pentapetalae</taxon>
        <taxon>asterids</taxon>
        <taxon>lamiids</taxon>
        <taxon>Lamiales</taxon>
        <taxon>Pedaliaceae</taxon>
        <taxon>Sesamum</taxon>
    </lineage>
</organism>
<dbReference type="AlphaFoldDB" id="A0AAW2LQH7"/>
<reference evidence="1" key="1">
    <citation type="submission" date="2020-06" db="EMBL/GenBank/DDBJ databases">
        <authorList>
            <person name="Li T."/>
            <person name="Hu X."/>
            <person name="Zhang T."/>
            <person name="Song X."/>
            <person name="Zhang H."/>
            <person name="Dai N."/>
            <person name="Sheng W."/>
            <person name="Hou X."/>
            <person name="Wei L."/>
        </authorList>
    </citation>
    <scope>NUCLEOTIDE SEQUENCE</scope>
    <source>
        <strain evidence="1">G02</strain>
        <tissue evidence="1">Leaf</tissue>
    </source>
</reference>
<comment type="caution">
    <text evidence="1">The sequence shown here is derived from an EMBL/GenBank/DDBJ whole genome shotgun (WGS) entry which is preliminary data.</text>
</comment>
<evidence type="ECO:0000313" key="1">
    <source>
        <dbReference type="EMBL" id="KAL0320436.1"/>
    </source>
</evidence>
<dbReference type="EMBL" id="JACGWJ010000024">
    <property type="protein sequence ID" value="KAL0320436.1"/>
    <property type="molecule type" value="Genomic_DNA"/>
</dbReference>
<accession>A0AAW2LQH7</accession>
<name>A0AAW2LQH7_SESRA</name>
<proteinExistence type="predicted"/>
<gene>
    <name evidence="1" type="ORF">Sradi_5305100</name>
</gene>
<protein>
    <submittedName>
        <fullName evidence="1">Uncharacterized protein</fullName>
    </submittedName>
</protein>